<name>A0ACC8XA20_9FIRM</name>
<keyword evidence="2" id="KW-1185">Reference proteome</keyword>
<dbReference type="EMBL" id="LJDB01000072">
    <property type="protein sequence ID" value="ONI39129.1"/>
    <property type="molecule type" value="Genomic_DNA"/>
</dbReference>
<comment type="caution">
    <text evidence="1">The sequence shown here is derived from an EMBL/GenBank/DDBJ whole genome shotgun (WGS) entry which is preliminary data.</text>
</comment>
<sequence length="638" mass="70569">MYENLFKPLKVNSVVLRNRIISSPIDVHKSREKATGGASLIVIGAGFVSKEIRGRIAARNVNPFEVQNRDLALQLRETVNFWRQGGSLVSLEILHCGQYGSFLKSDYVYGPSAGVRQHDKAEIIALDEAKMAEIIEEFAVGARVAKEFGFDMVTAHFAHGWLISEFLSKSWNKRTDEYGGSYENRIRFPRRVLQAIRKAVGPDFPIDMRINAKDWVAGDLNDIDEVARFLEDMGKEGLVDMANISVGADMALLGNIRMAPHAIHPRMVNAQMTKYIKDRVSSIPITAVGSIMNPDEAEMLIKEGYCDAVWIGRPMVADPRWAKKACQDKAEDITPCLRCLYCFPMATQAKNVGCSVNARFNKEDLYPEEIKVKNPKDVVIIGAGPAGMKAAITAYDQGHKVTLVEKNDKIGGVIRFTDYVKSKQDLNSYMNYLITQVEKRDIKVHTNFDANYENIKKLNPQVLIVAVGATPITPPIKGANKPHVLGFLEVFPKLEQMGNNVVIIGGGTIGCEIAIDIAELGKNVTVVEIGGELNRTANRLYKIALAERMKELPTIKTMTNTQCMEIANDGVKVKNENGEITLKADNVIMATGLKPLTDLANSFFGITSETYVIGDCKKVGIVKNATEDAYFFVNGILD</sequence>
<reference evidence="1" key="1">
    <citation type="submission" date="2016-08" db="EMBL/GenBank/DDBJ databases">
        <authorList>
            <person name="Ngugi D.K."/>
            <person name="Miyake S."/>
            <person name="Stingl U."/>
        </authorList>
    </citation>
    <scope>NUCLEOTIDE SEQUENCE</scope>
    <source>
        <strain evidence="1">SCG-B11WGA-EpuloA1</strain>
    </source>
</reference>
<proteinExistence type="predicted"/>
<protein>
    <submittedName>
        <fullName evidence="1">Uncharacterized protein</fullName>
    </submittedName>
</protein>
<evidence type="ECO:0000313" key="2">
    <source>
        <dbReference type="Proteomes" id="UP000188605"/>
    </source>
</evidence>
<evidence type="ECO:0000313" key="1">
    <source>
        <dbReference type="EMBL" id="ONI39129.1"/>
    </source>
</evidence>
<organism evidence="1 2">
    <name type="scientific">Candidatus Epulonipiscium fishelsonii</name>
    <dbReference type="NCBI Taxonomy" id="77094"/>
    <lineage>
        <taxon>Bacteria</taxon>
        <taxon>Bacillati</taxon>
        <taxon>Bacillota</taxon>
        <taxon>Clostridia</taxon>
        <taxon>Lachnospirales</taxon>
        <taxon>Lachnospiraceae</taxon>
        <taxon>Candidatus Epulonipiscium</taxon>
    </lineage>
</organism>
<gene>
    <name evidence="1" type="ORF">AN396_09155</name>
</gene>
<accession>A0ACC8XA20</accession>
<dbReference type="Proteomes" id="UP000188605">
    <property type="component" value="Unassembled WGS sequence"/>
</dbReference>